<dbReference type="RefSeq" id="WP_267560286.1">
    <property type="nucleotide sequence ID" value="NZ_JAPNTZ010000001.1"/>
</dbReference>
<gene>
    <name evidence="3" type="ORF">OWR29_00900</name>
</gene>
<feature type="compositionally biased region" description="Low complexity" evidence="1">
    <location>
        <begin position="35"/>
        <end position="46"/>
    </location>
</feature>
<feature type="chain" id="PRO_5045132051" description="Lipoprotein" evidence="2">
    <location>
        <begin position="26"/>
        <end position="174"/>
    </location>
</feature>
<organism evidence="3 4">
    <name type="scientific">Paractinoplanes pyxinae</name>
    <dbReference type="NCBI Taxonomy" id="2997416"/>
    <lineage>
        <taxon>Bacteria</taxon>
        <taxon>Bacillati</taxon>
        <taxon>Actinomycetota</taxon>
        <taxon>Actinomycetes</taxon>
        <taxon>Micromonosporales</taxon>
        <taxon>Micromonosporaceae</taxon>
        <taxon>Paractinoplanes</taxon>
    </lineage>
</organism>
<feature type="compositionally biased region" description="Low complexity" evidence="1">
    <location>
        <begin position="53"/>
        <end position="83"/>
    </location>
</feature>
<evidence type="ECO:0008006" key="5">
    <source>
        <dbReference type="Google" id="ProtNLM"/>
    </source>
</evidence>
<protein>
    <recommendedName>
        <fullName evidence="5">Lipoprotein</fullName>
    </recommendedName>
</protein>
<sequence length="174" mass="17591">MRKSLLAVVTTTTAAALLLSGCAGGVERVDGAAAPAAAPTSSATTTTPPPAPTTEAAPTTGAATTGARPTRTSTSPTKAPTAACPVTNAQLQKALKANPDDGVFPDSTFTKIVCYKSYAATTVPERSNSDESYVVFKHAAGAWTVLSSGTADICPGVPADVIKRFRSARYGACR</sequence>
<keyword evidence="2" id="KW-0732">Signal</keyword>
<keyword evidence="4" id="KW-1185">Reference proteome</keyword>
<evidence type="ECO:0000313" key="3">
    <source>
        <dbReference type="EMBL" id="MCY1136537.1"/>
    </source>
</evidence>
<evidence type="ECO:0000256" key="1">
    <source>
        <dbReference type="SAM" id="MobiDB-lite"/>
    </source>
</evidence>
<dbReference type="PROSITE" id="PS51257">
    <property type="entry name" value="PROKAR_LIPOPROTEIN"/>
    <property type="match status" value="1"/>
</dbReference>
<accession>A0ABT4AQM0</accession>
<dbReference type="Proteomes" id="UP001151002">
    <property type="component" value="Unassembled WGS sequence"/>
</dbReference>
<comment type="caution">
    <text evidence="3">The sequence shown here is derived from an EMBL/GenBank/DDBJ whole genome shotgun (WGS) entry which is preliminary data.</text>
</comment>
<feature type="region of interest" description="Disordered" evidence="1">
    <location>
        <begin position="35"/>
        <end position="83"/>
    </location>
</feature>
<reference evidence="3" key="1">
    <citation type="submission" date="2022-11" db="EMBL/GenBank/DDBJ databases">
        <authorList>
            <person name="Somphong A."/>
            <person name="Phongsopitanun W."/>
        </authorList>
    </citation>
    <scope>NUCLEOTIDE SEQUENCE</scope>
    <source>
        <strain evidence="3">Pm04-4</strain>
    </source>
</reference>
<feature type="signal peptide" evidence="2">
    <location>
        <begin position="1"/>
        <end position="25"/>
    </location>
</feature>
<evidence type="ECO:0000313" key="4">
    <source>
        <dbReference type="Proteomes" id="UP001151002"/>
    </source>
</evidence>
<proteinExistence type="predicted"/>
<dbReference type="EMBL" id="JAPNTZ010000001">
    <property type="protein sequence ID" value="MCY1136537.1"/>
    <property type="molecule type" value="Genomic_DNA"/>
</dbReference>
<evidence type="ECO:0000256" key="2">
    <source>
        <dbReference type="SAM" id="SignalP"/>
    </source>
</evidence>
<name>A0ABT4AQM0_9ACTN</name>